<dbReference type="EC" id="5.99.1.-" evidence="1"/>
<protein>
    <submittedName>
        <fullName evidence="1">DNA topoisomerase 4 subunit A</fullName>
        <ecNumber evidence="1">5.99.1.-</ecNumber>
    </submittedName>
</protein>
<dbReference type="KEGG" id="medw:NCTC10132_01278"/>
<proteinExistence type="predicted"/>
<feature type="non-terminal residue" evidence="1">
    <location>
        <position position="46"/>
    </location>
</feature>
<organism evidence="1 2">
    <name type="scientific">Mycoplasmopsis edwardii</name>
    <dbReference type="NCBI Taxonomy" id="53558"/>
    <lineage>
        <taxon>Bacteria</taxon>
        <taxon>Bacillati</taxon>
        <taxon>Mycoplasmatota</taxon>
        <taxon>Mycoplasmoidales</taxon>
        <taxon>Metamycoplasmataceae</taxon>
        <taxon>Mycoplasmopsis</taxon>
    </lineage>
</organism>
<keyword evidence="2" id="KW-1185">Reference proteome</keyword>
<accession>A0A3B0PQ32</accession>
<keyword evidence="1" id="KW-0413">Isomerase</keyword>
<dbReference type="GO" id="GO:0016853">
    <property type="term" value="F:isomerase activity"/>
    <property type="evidence" value="ECO:0007669"/>
    <property type="project" value="UniProtKB-KW"/>
</dbReference>
<dbReference type="InterPro" id="IPR035516">
    <property type="entry name" value="Gyrase/topoIV_suA_C"/>
</dbReference>
<dbReference type="Gene3D" id="2.120.10.90">
    <property type="entry name" value="DNA gyrase/topoisomerase IV, subunit A, C-terminal"/>
    <property type="match status" value="1"/>
</dbReference>
<evidence type="ECO:0000313" key="2">
    <source>
        <dbReference type="Proteomes" id="UP000257559"/>
    </source>
</evidence>
<dbReference type="EMBL" id="LS991951">
    <property type="protein sequence ID" value="SYV97907.1"/>
    <property type="molecule type" value="Genomic_DNA"/>
</dbReference>
<reference evidence="2" key="1">
    <citation type="submission" date="2018-06" db="EMBL/GenBank/DDBJ databases">
        <authorList>
            <consortium name="Pathogen Informatics"/>
        </authorList>
    </citation>
    <scope>NUCLEOTIDE SEQUENCE [LARGE SCALE GENOMIC DNA]</scope>
    <source>
        <strain evidence="2">NCTC10132</strain>
    </source>
</reference>
<dbReference type="AlphaFoldDB" id="A0A3B0PQ32"/>
<gene>
    <name evidence="1" type="primary">parC</name>
    <name evidence="1" type="ORF">NCTC10132_01278</name>
</gene>
<name>A0A3B0PQ32_9BACT</name>
<evidence type="ECO:0000313" key="1">
    <source>
        <dbReference type="EMBL" id="SYV97907.1"/>
    </source>
</evidence>
<dbReference type="SUPFAM" id="SSF101904">
    <property type="entry name" value="GyrA/ParC C-terminal domain-like"/>
    <property type="match status" value="1"/>
</dbReference>
<dbReference type="Proteomes" id="UP000257559">
    <property type="component" value="Chromosome"/>
</dbReference>
<sequence>MSTYALKEDDSLVYYNKTNTMKTLLIFTNLGNYIQLPIYKVNDSKW</sequence>